<protein>
    <submittedName>
        <fullName evidence="2">Uncharacterized protein</fullName>
    </submittedName>
</protein>
<evidence type="ECO:0000256" key="1">
    <source>
        <dbReference type="SAM" id="Phobius"/>
    </source>
</evidence>
<dbReference type="EMBL" id="JAJAGQ010000006">
    <property type="protein sequence ID" value="KAJ8560353.1"/>
    <property type="molecule type" value="Genomic_DNA"/>
</dbReference>
<feature type="transmembrane region" description="Helical" evidence="1">
    <location>
        <begin position="15"/>
        <end position="37"/>
    </location>
</feature>
<keyword evidence="1" id="KW-1133">Transmembrane helix</keyword>
<name>A0A9Q1RHE9_9SOLA</name>
<organism evidence="2 3">
    <name type="scientific">Anisodus acutangulus</name>
    <dbReference type="NCBI Taxonomy" id="402998"/>
    <lineage>
        <taxon>Eukaryota</taxon>
        <taxon>Viridiplantae</taxon>
        <taxon>Streptophyta</taxon>
        <taxon>Embryophyta</taxon>
        <taxon>Tracheophyta</taxon>
        <taxon>Spermatophyta</taxon>
        <taxon>Magnoliopsida</taxon>
        <taxon>eudicotyledons</taxon>
        <taxon>Gunneridae</taxon>
        <taxon>Pentapetalae</taxon>
        <taxon>asterids</taxon>
        <taxon>lamiids</taxon>
        <taxon>Solanales</taxon>
        <taxon>Solanaceae</taxon>
        <taxon>Solanoideae</taxon>
        <taxon>Hyoscyameae</taxon>
        <taxon>Anisodus</taxon>
    </lineage>
</organism>
<feature type="transmembrane region" description="Helical" evidence="1">
    <location>
        <begin position="44"/>
        <end position="64"/>
    </location>
</feature>
<keyword evidence="3" id="KW-1185">Reference proteome</keyword>
<accession>A0A9Q1RHE9</accession>
<keyword evidence="1" id="KW-0472">Membrane</keyword>
<keyword evidence="1" id="KW-0812">Transmembrane</keyword>
<proteinExistence type="predicted"/>
<reference evidence="3" key="1">
    <citation type="journal article" date="2023" name="Proc. Natl. Acad. Sci. U.S.A.">
        <title>Genomic and structural basis for evolution of tropane alkaloid biosynthesis.</title>
        <authorList>
            <person name="Wanga Y.-J."/>
            <person name="Taina T."/>
            <person name="Yua J.-Y."/>
            <person name="Lia J."/>
            <person name="Xua B."/>
            <person name="Chenc J."/>
            <person name="D'Auriad J.C."/>
            <person name="Huanga J.-P."/>
            <person name="Huanga S.-X."/>
        </authorList>
    </citation>
    <scope>NUCLEOTIDE SEQUENCE [LARGE SCALE GENOMIC DNA]</scope>
    <source>
        <strain evidence="3">cv. KIB-2019</strain>
    </source>
</reference>
<evidence type="ECO:0000313" key="2">
    <source>
        <dbReference type="EMBL" id="KAJ8560353.1"/>
    </source>
</evidence>
<sequence>MYVPYLLVFVGVSEYWIVVDSSSKSCSSIAVALLSLIFYRHLHFVVVVSLSLLDSSTLVLWFSVYQNAVWSTGNSR</sequence>
<comment type="caution">
    <text evidence="2">The sequence shown here is derived from an EMBL/GenBank/DDBJ whole genome shotgun (WGS) entry which is preliminary data.</text>
</comment>
<dbReference type="Proteomes" id="UP001152561">
    <property type="component" value="Unassembled WGS sequence"/>
</dbReference>
<gene>
    <name evidence="2" type="ORF">K7X08_004411</name>
</gene>
<dbReference type="AlphaFoldDB" id="A0A9Q1RHE9"/>
<evidence type="ECO:0000313" key="3">
    <source>
        <dbReference type="Proteomes" id="UP001152561"/>
    </source>
</evidence>